<evidence type="ECO:0000313" key="2">
    <source>
        <dbReference type="EMBL" id="KAK9013090.1"/>
    </source>
</evidence>
<dbReference type="SMART" id="SM01060">
    <property type="entry name" value="Catalase"/>
    <property type="match status" value="1"/>
</dbReference>
<name>A0ABR2RJF7_9ROSI</name>
<reference evidence="2 3" key="1">
    <citation type="journal article" date="2024" name="G3 (Bethesda)">
        <title>Genome assembly of Hibiscus sabdariffa L. provides insights into metabolisms of medicinal natural products.</title>
        <authorList>
            <person name="Kim T."/>
        </authorList>
    </citation>
    <scope>NUCLEOTIDE SEQUENCE [LARGE SCALE GENOMIC DNA]</scope>
    <source>
        <strain evidence="2">TK-2024</strain>
        <tissue evidence="2">Old leaves</tissue>
    </source>
</reference>
<evidence type="ECO:0000259" key="1">
    <source>
        <dbReference type="SMART" id="SM01060"/>
    </source>
</evidence>
<feature type="domain" description="Catalase core" evidence="1">
    <location>
        <begin position="1"/>
        <end position="141"/>
    </location>
</feature>
<comment type="caution">
    <text evidence="2">The sequence shown here is derived from an EMBL/GenBank/DDBJ whole genome shotgun (WGS) entry which is preliminary data.</text>
</comment>
<protein>
    <recommendedName>
        <fullName evidence="1">Catalase core domain-containing protein</fullName>
    </recommendedName>
</protein>
<dbReference type="InterPro" id="IPR018028">
    <property type="entry name" value="Catalase"/>
</dbReference>
<organism evidence="2 3">
    <name type="scientific">Hibiscus sabdariffa</name>
    <name type="common">roselle</name>
    <dbReference type="NCBI Taxonomy" id="183260"/>
    <lineage>
        <taxon>Eukaryota</taxon>
        <taxon>Viridiplantae</taxon>
        <taxon>Streptophyta</taxon>
        <taxon>Embryophyta</taxon>
        <taxon>Tracheophyta</taxon>
        <taxon>Spermatophyta</taxon>
        <taxon>Magnoliopsida</taxon>
        <taxon>eudicotyledons</taxon>
        <taxon>Gunneridae</taxon>
        <taxon>Pentapetalae</taxon>
        <taxon>rosids</taxon>
        <taxon>malvids</taxon>
        <taxon>Malvales</taxon>
        <taxon>Malvaceae</taxon>
        <taxon>Malvoideae</taxon>
        <taxon>Hibiscus</taxon>
    </lineage>
</organism>
<dbReference type="EMBL" id="JBBPBN010000022">
    <property type="protein sequence ID" value="KAK9013090.1"/>
    <property type="molecule type" value="Genomic_DNA"/>
</dbReference>
<dbReference type="SUPFAM" id="SSF56634">
    <property type="entry name" value="Heme-dependent catalase-like"/>
    <property type="match status" value="1"/>
</dbReference>
<dbReference type="InterPro" id="IPR011614">
    <property type="entry name" value="Catalase_core"/>
</dbReference>
<dbReference type="PRINTS" id="PR00067">
    <property type="entry name" value="CATALASE"/>
</dbReference>
<dbReference type="Pfam" id="PF00199">
    <property type="entry name" value="Catalase"/>
    <property type="match status" value="1"/>
</dbReference>
<dbReference type="PROSITE" id="PS00437">
    <property type="entry name" value="CATALASE_1"/>
    <property type="match status" value="1"/>
</dbReference>
<accession>A0ABR2RJF7</accession>
<dbReference type="InterPro" id="IPR002226">
    <property type="entry name" value="Catalase_haem_BS"/>
</dbReference>
<dbReference type="Proteomes" id="UP001396334">
    <property type="component" value="Unassembled WGS sequence"/>
</dbReference>
<dbReference type="PANTHER" id="PTHR11465">
    <property type="entry name" value="CATALASE"/>
    <property type="match status" value="1"/>
</dbReference>
<proteinExistence type="predicted"/>
<keyword evidence="3" id="KW-1185">Reference proteome</keyword>
<dbReference type="PROSITE" id="PS51402">
    <property type="entry name" value="CATALASE_3"/>
    <property type="match status" value="1"/>
</dbReference>
<dbReference type="Gene3D" id="2.40.180.10">
    <property type="entry name" value="Catalase core domain"/>
    <property type="match status" value="1"/>
</dbReference>
<gene>
    <name evidence="2" type="ORF">V6N11_041111</name>
</gene>
<sequence>MVALLRRIVPQVPSIPHSGPPIPGLQFGTITHHSLSEQEIMGPADEDRFNFDPLDVTKTWPEDIFAVQLVGRMVLNKNIDNFFAENEQLAFCPSIIVPAIYYSDDKLLQTRIFSYSDTQRHRLGPNLSADSGQYTQMCSSQ</sequence>
<evidence type="ECO:0000313" key="3">
    <source>
        <dbReference type="Proteomes" id="UP001396334"/>
    </source>
</evidence>
<dbReference type="PANTHER" id="PTHR11465:SF41">
    <property type="entry name" value="CATALASE ISOZYME 2"/>
    <property type="match status" value="1"/>
</dbReference>
<dbReference type="InterPro" id="IPR020835">
    <property type="entry name" value="Catalase_sf"/>
</dbReference>